<dbReference type="InterPro" id="IPR013083">
    <property type="entry name" value="Znf_RING/FYVE/PHD"/>
</dbReference>
<dbReference type="GO" id="GO:0003824">
    <property type="term" value="F:catalytic activity"/>
    <property type="evidence" value="ECO:0007669"/>
    <property type="project" value="InterPro"/>
</dbReference>
<organism evidence="9 10">
    <name type="scientific">Mytilus edulis</name>
    <name type="common">Blue mussel</name>
    <dbReference type="NCBI Taxonomy" id="6550"/>
    <lineage>
        <taxon>Eukaryota</taxon>
        <taxon>Metazoa</taxon>
        <taxon>Spiralia</taxon>
        <taxon>Lophotrochozoa</taxon>
        <taxon>Mollusca</taxon>
        <taxon>Bivalvia</taxon>
        <taxon>Autobranchia</taxon>
        <taxon>Pteriomorphia</taxon>
        <taxon>Mytilida</taxon>
        <taxon>Mytiloidea</taxon>
        <taxon>Mytilidae</taxon>
        <taxon>Mytilinae</taxon>
        <taxon>Mytilus</taxon>
    </lineage>
</organism>
<sequence length="785" mass="90609">MSLAGKKNNIATRSQKNSTSSMSNNENEVCNICKNSFTENTDKIVQCEYCSECFCSKCLSLSKNEYDTFKNPSLHWFCPNCEEKVMKKLKSDREIEVRCAEFMQKMEGRLVNLETEMKSKVNTEQVNDIVKSLIGTCGTGNETVSVDIEKSVEMKLSEIRDSSSREKNIIIHGVKESTEKLPSDRKEADKHFFSELLEYLHADSNCISNVVRIGKKTDDNEKSRPMKVTLSNTESKKSVMKNLSRLKNTGTDSQFYNISVTHDMTKTEREQNKAKLNEAKEKTENDKSGKYHFIVRGPPWARRIHFNGQKHASVLSELKCVYTNADSFINKFDEFKTRFINEESDPDIIIITEVLPKNSRYRILKAELSIDGYDIFPENFPTNSVRGIIIYVKQELQAVEIDIKHEFKEYVCLKINLVNNDKLLVGCIYKSPSSSEEQHKALNDLLVKISKLEDSYSHVLLTGDFNFPDINWETWSAKDNISTNFLECIRDCYYQQMVDKPTRYRINQEPSLLDLILVNDKNFIQNIEYQDPIGHSDHNVLAFNFKCYLTYENSKSVKFNYFKANYDKLKEHMNVNWEELLANKDTEDMEKTQSMGKYRNNRDNENYRGYTKARNKAKATVAKERKNREKSIAESAKTNCKNFWSYVNAKRKSKSGVSELHVKRDGKNFIASTDTEKAEVLAEFFTSVFTVENDNDDTFIENIPYIEESSNDNFKTKEINKLLKHLNTSKSPGPDQVHPKVLFELADIIDTPLTMIFNSSFKTGTVPKDWKIGQITALFKKGDKN</sequence>
<feature type="domain" description="RING-type" evidence="7">
    <location>
        <begin position="30"/>
        <end position="82"/>
    </location>
</feature>
<dbReference type="GO" id="GO:0061343">
    <property type="term" value="P:cell adhesion involved in heart morphogenesis"/>
    <property type="evidence" value="ECO:0007669"/>
    <property type="project" value="TreeGrafter"/>
</dbReference>
<dbReference type="Gene3D" id="3.30.40.10">
    <property type="entry name" value="Zinc/RING finger domain, C3HC4 (zinc finger)"/>
    <property type="match status" value="1"/>
</dbReference>
<keyword evidence="2 4" id="KW-0863">Zinc-finger</keyword>
<evidence type="ECO:0000259" key="7">
    <source>
        <dbReference type="PROSITE" id="PS50089"/>
    </source>
</evidence>
<dbReference type="Gene3D" id="3.60.10.10">
    <property type="entry name" value="Endonuclease/exonuclease/phosphatase"/>
    <property type="match status" value="1"/>
</dbReference>
<evidence type="ECO:0000256" key="2">
    <source>
        <dbReference type="ARBA" id="ARBA00022771"/>
    </source>
</evidence>
<dbReference type="InterPro" id="IPR001965">
    <property type="entry name" value="Znf_PHD"/>
</dbReference>
<dbReference type="SMART" id="SM00249">
    <property type="entry name" value="PHD"/>
    <property type="match status" value="1"/>
</dbReference>
<feature type="region of interest" description="Disordered" evidence="5">
    <location>
        <begin position="1"/>
        <end position="25"/>
    </location>
</feature>
<dbReference type="InterPro" id="IPR001841">
    <property type="entry name" value="Znf_RING"/>
</dbReference>
<evidence type="ECO:0000256" key="5">
    <source>
        <dbReference type="SAM" id="MobiDB-lite"/>
    </source>
</evidence>
<dbReference type="InterPro" id="IPR005135">
    <property type="entry name" value="Endo/exonuclease/phosphatase"/>
</dbReference>
<accession>A0A8S3UBP5</accession>
<dbReference type="OrthoDB" id="6778856at2759"/>
<dbReference type="GO" id="GO:0008270">
    <property type="term" value="F:zinc ion binding"/>
    <property type="evidence" value="ECO:0007669"/>
    <property type="project" value="UniProtKB-KW"/>
</dbReference>
<dbReference type="PANTHER" id="PTHR33395">
    <property type="entry name" value="TRANSCRIPTASE, PUTATIVE-RELATED-RELATED"/>
    <property type="match status" value="1"/>
</dbReference>
<dbReference type="PANTHER" id="PTHR33395:SF22">
    <property type="entry name" value="REVERSE TRANSCRIPTASE DOMAIN-CONTAINING PROTEIN"/>
    <property type="match status" value="1"/>
</dbReference>
<dbReference type="CDD" id="cd15517">
    <property type="entry name" value="PHD_TCF19_like"/>
    <property type="match status" value="1"/>
</dbReference>
<evidence type="ECO:0000259" key="6">
    <source>
        <dbReference type="PROSITE" id="PS50016"/>
    </source>
</evidence>
<feature type="domain" description="FYVE-type" evidence="8">
    <location>
        <begin position="24"/>
        <end position="86"/>
    </location>
</feature>
<dbReference type="PROSITE" id="PS50016">
    <property type="entry name" value="ZF_PHD_2"/>
    <property type="match status" value="1"/>
</dbReference>
<feature type="domain" description="PHD-type" evidence="6">
    <location>
        <begin position="27"/>
        <end position="84"/>
    </location>
</feature>
<dbReference type="GO" id="GO:0007508">
    <property type="term" value="P:larval heart development"/>
    <property type="evidence" value="ECO:0007669"/>
    <property type="project" value="TreeGrafter"/>
</dbReference>
<evidence type="ECO:0000313" key="9">
    <source>
        <dbReference type="EMBL" id="CAG2243343.1"/>
    </source>
</evidence>
<evidence type="ECO:0008006" key="11">
    <source>
        <dbReference type="Google" id="ProtNLM"/>
    </source>
</evidence>
<dbReference type="SUPFAM" id="SSF57903">
    <property type="entry name" value="FYVE/PHD zinc finger"/>
    <property type="match status" value="1"/>
</dbReference>
<evidence type="ECO:0000313" key="10">
    <source>
        <dbReference type="Proteomes" id="UP000683360"/>
    </source>
</evidence>
<dbReference type="PROSITE" id="PS50178">
    <property type="entry name" value="ZF_FYVE"/>
    <property type="match status" value="1"/>
</dbReference>
<dbReference type="InterPro" id="IPR019787">
    <property type="entry name" value="Znf_PHD-finger"/>
</dbReference>
<dbReference type="PROSITE" id="PS50089">
    <property type="entry name" value="ZF_RING_2"/>
    <property type="match status" value="1"/>
</dbReference>
<dbReference type="InterPro" id="IPR036691">
    <property type="entry name" value="Endo/exonu/phosph_ase_sf"/>
</dbReference>
<evidence type="ECO:0000256" key="4">
    <source>
        <dbReference type="PROSITE-ProRule" id="PRU00175"/>
    </source>
</evidence>
<reference evidence="9" key="1">
    <citation type="submission" date="2021-03" db="EMBL/GenBank/DDBJ databases">
        <authorList>
            <person name="Bekaert M."/>
        </authorList>
    </citation>
    <scope>NUCLEOTIDE SEQUENCE</scope>
</reference>
<dbReference type="InterPro" id="IPR017455">
    <property type="entry name" value="Znf_FYVE-rel"/>
</dbReference>
<dbReference type="Proteomes" id="UP000683360">
    <property type="component" value="Unassembled WGS sequence"/>
</dbReference>
<protein>
    <recommendedName>
        <fullName evidence="11">Endonuclease/exonuclease/phosphatase domain-containing protein</fullName>
    </recommendedName>
</protein>
<dbReference type="EMBL" id="CAJPWZ010002701">
    <property type="protein sequence ID" value="CAG2243343.1"/>
    <property type="molecule type" value="Genomic_DNA"/>
</dbReference>
<dbReference type="Pfam" id="PF14529">
    <property type="entry name" value="Exo_endo_phos_2"/>
    <property type="match status" value="1"/>
</dbReference>
<dbReference type="AlphaFoldDB" id="A0A8S3UBP5"/>
<proteinExistence type="predicted"/>
<dbReference type="InterPro" id="IPR011011">
    <property type="entry name" value="Znf_FYVE_PHD"/>
</dbReference>
<keyword evidence="1" id="KW-0479">Metal-binding</keyword>
<dbReference type="GO" id="GO:0031012">
    <property type="term" value="C:extracellular matrix"/>
    <property type="evidence" value="ECO:0007669"/>
    <property type="project" value="TreeGrafter"/>
</dbReference>
<evidence type="ECO:0000259" key="8">
    <source>
        <dbReference type="PROSITE" id="PS50178"/>
    </source>
</evidence>
<keyword evidence="3" id="KW-0862">Zinc</keyword>
<comment type="caution">
    <text evidence="9">The sequence shown here is derived from an EMBL/GenBank/DDBJ whole genome shotgun (WGS) entry which is preliminary data.</text>
</comment>
<evidence type="ECO:0000256" key="3">
    <source>
        <dbReference type="ARBA" id="ARBA00022833"/>
    </source>
</evidence>
<keyword evidence="10" id="KW-1185">Reference proteome</keyword>
<dbReference type="SUPFAM" id="SSF56219">
    <property type="entry name" value="DNase I-like"/>
    <property type="match status" value="1"/>
</dbReference>
<gene>
    <name evidence="9" type="ORF">MEDL_55557</name>
</gene>
<evidence type="ECO:0000256" key="1">
    <source>
        <dbReference type="ARBA" id="ARBA00022723"/>
    </source>
</evidence>
<name>A0A8S3UBP5_MYTED</name>